<protein>
    <submittedName>
        <fullName evidence="3">HET-domain-containing protein</fullName>
    </submittedName>
</protein>
<accession>A0AAN6MX06</accession>
<dbReference type="PANTHER" id="PTHR24148:SF64">
    <property type="entry name" value="HETEROKARYON INCOMPATIBILITY DOMAIN-CONTAINING PROTEIN"/>
    <property type="match status" value="1"/>
</dbReference>
<evidence type="ECO:0000313" key="3">
    <source>
        <dbReference type="EMBL" id="KAK3934884.1"/>
    </source>
</evidence>
<reference evidence="4" key="1">
    <citation type="journal article" date="2023" name="Mol. Phylogenet. Evol.">
        <title>Genome-scale phylogeny and comparative genomics of the fungal order Sordariales.</title>
        <authorList>
            <person name="Hensen N."/>
            <person name="Bonometti L."/>
            <person name="Westerberg I."/>
            <person name="Brannstrom I.O."/>
            <person name="Guillou S."/>
            <person name="Cros-Aarteil S."/>
            <person name="Calhoun S."/>
            <person name="Haridas S."/>
            <person name="Kuo A."/>
            <person name="Mondo S."/>
            <person name="Pangilinan J."/>
            <person name="Riley R."/>
            <person name="LaButti K."/>
            <person name="Andreopoulos B."/>
            <person name="Lipzen A."/>
            <person name="Chen C."/>
            <person name="Yan M."/>
            <person name="Daum C."/>
            <person name="Ng V."/>
            <person name="Clum A."/>
            <person name="Steindorff A."/>
            <person name="Ohm R.A."/>
            <person name="Martin F."/>
            <person name="Silar P."/>
            <person name="Natvig D.O."/>
            <person name="Lalanne C."/>
            <person name="Gautier V."/>
            <person name="Ament-Velasquez S.L."/>
            <person name="Kruys A."/>
            <person name="Hutchinson M.I."/>
            <person name="Powell A.J."/>
            <person name="Barry K."/>
            <person name="Miller A.N."/>
            <person name="Grigoriev I.V."/>
            <person name="Debuchy R."/>
            <person name="Gladieux P."/>
            <person name="Hiltunen Thoren M."/>
            <person name="Johannesson H."/>
        </authorList>
    </citation>
    <scope>NUCLEOTIDE SEQUENCE [LARGE SCALE GENOMIC DNA]</scope>
    <source>
        <strain evidence="4">CBS 340.73</strain>
    </source>
</reference>
<proteinExistence type="predicted"/>
<dbReference type="Pfam" id="PF06985">
    <property type="entry name" value="HET"/>
    <property type="match status" value="1"/>
</dbReference>
<dbReference type="PANTHER" id="PTHR24148">
    <property type="entry name" value="ANKYRIN REPEAT DOMAIN-CONTAINING PROTEIN 39 HOMOLOG-RELATED"/>
    <property type="match status" value="1"/>
</dbReference>
<evidence type="ECO:0000256" key="1">
    <source>
        <dbReference type="SAM" id="MobiDB-lite"/>
    </source>
</evidence>
<dbReference type="InterPro" id="IPR052895">
    <property type="entry name" value="HetReg/Transcr_Mod"/>
</dbReference>
<sequence length="867" mass="97187">MVRLSVPLPGDGSRLTMMPFFLLNFFVDYDPSTQFAMDYTGLKIQNRQIRLLVIQPAPPGTDPETAPVQCDMIVRKQPLPTQPSASDKGALPSNYISFDQHLLRDPYKHVLTIPTHKIPTMLNPEERRKIMHDNNRRGGERRVWGEWGDIHAFEDTAGHNLFIGETTLPPHAGVLALSDLNPFFRAPDRRPESYLQYLKQVIEPDNYVAISYSWGPPEPTAEIYVNGKTVRVRANLEAALRRFRTMDYFRMGGRIWIDSLCISQEDEAEKQKQVQMMASIYRNAGNVIVWLGSETEGSEQAISWLEIFGRDYRAEFAEAFDGSDPITANTWRTMAQIRMETSYDRFRDFHLTDDGRGFLDEFAVSLYDFFDRPYWRRVWIIQELCMGRAGMPIVCGNRVTQWRYIRDGVLKYTSILDILEEVTREKLMHRAHQEANGRQQREHSLVHVAQIAQLEIMGHRRDIPKVPTESLPIVAPTIFEHGPLLGSAIRRAIALASQSECSNPHDRIYGMLNIPGLPNLGIMVDYSKTLADVFTDFSAACVRQKSLEFFALLDGGSMSLTDEHGKPQQTHKPSWAPDYGAKPARRIGIIDGEWNAGGHVPSDWILAKVGENGYLICSGKVVDTVDGTGAMSRADIEAGAMKFASGDDPTAVTQPTSRTNTTVIGDPMIYDVLVRGCDRNGSKAPESFKCLYTAFPVEEPPKHSTFYRNWHFLKSSADLLIKGRPLASYFAHLANHTPALEPTSTSPSASNSSDSTPPPKPMEIAAARQAMEARTKMRILIVTASGLLGLAPAQTRPGDAVIIIPGHGKPLIARKVSTVNGQDYWYLIGEAYVRGMMQAEKMLLSDKPWHARETRANLAGLEIIPFV</sequence>
<feature type="domain" description="Heterokaryon incompatibility" evidence="2">
    <location>
        <begin position="207"/>
        <end position="383"/>
    </location>
</feature>
<comment type="caution">
    <text evidence="3">The sequence shown here is derived from an EMBL/GenBank/DDBJ whole genome shotgun (WGS) entry which is preliminary data.</text>
</comment>
<name>A0AAN6MX06_9PEZI</name>
<evidence type="ECO:0000259" key="2">
    <source>
        <dbReference type="Pfam" id="PF06985"/>
    </source>
</evidence>
<feature type="compositionally biased region" description="Low complexity" evidence="1">
    <location>
        <begin position="742"/>
        <end position="755"/>
    </location>
</feature>
<dbReference type="InterPro" id="IPR010730">
    <property type="entry name" value="HET"/>
</dbReference>
<dbReference type="Proteomes" id="UP001303473">
    <property type="component" value="Unassembled WGS sequence"/>
</dbReference>
<feature type="region of interest" description="Disordered" evidence="1">
    <location>
        <begin position="740"/>
        <end position="761"/>
    </location>
</feature>
<dbReference type="AlphaFoldDB" id="A0AAN6MX06"/>
<keyword evidence="4" id="KW-1185">Reference proteome</keyword>
<dbReference type="Pfam" id="PF26639">
    <property type="entry name" value="Het-6_barrel"/>
    <property type="match status" value="1"/>
</dbReference>
<organism evidence="3 4">
    <name type="scientific">Diplogelasinospora grovesii</name>
    <dbReference type="NCBI Taxonomy" id="303347"/>
    <lineage>
        <taxon>Eukaryota</taxon>
        <taxon>Fungi</taxon>
        <taxon>Dikarya</taxon>
        <taxon>Ascomycota</taxon>
        <taxon>Pezizomycotina</taxon>
        <taxon>Sordariomycetes</taxon>
        <taxon>Sordariomycetidae</taxon>
        <taxon>Sordariales</taxon>
        <taxon>Diplogelasinosporaceae</taxon>
        <taxon>Diplogelasinospora</taxon>
    </lineage>
</organism>
<evidence type="ECO:0000313" key="4">
    <source>
        <dbReference type="Proteomes" id="UP001303473"/>
    </source>
</evidence>
<dbReference type="EMBL" id="MU853955">
    <property type="protein sequence ID" value="KAK3934884.1"/>
    <property type="molecule type" value="Genomic_DNA"/>
</dbReference>
<gene>
    <name evidence="3" type="ORF">QBC46DRAFT_68229</name>
</gene>